<dbReference type="PANTHER" id="PTHR23056">
    <property type="entry name" value="CALCINEURIN B"/>
    <property type="match status" value="1"/>
</dbReference>
<keyword evidence="2" id="KW-0106">Calcium</keyword>
<sequence>MGAAASTARDELSTAGGLQDDNLPPLKCKLSEAEVQEFANTCHFTPEEIIALHIHFDMTSAILRDDGLIDSSEFQTALGFPVKESLYVDRIFRLFDTNNDSFISFSEFLQSVVILSSKGKTDDKLRFSFNVLDLDNDSKLSKQELLRMLESCILENSINIPHDCLEKIVDKTIEHVDMDRDGFISFEEYKVLADFNPSMLSHLTFNISGLLAEYLPTLRAVAASRLKPAS</sequence>
<accession>A0AAV2YIX2</accession>
<protein>
    <recommendedName>
        <fullName evidence="3">EF-hand domain-containing protein</fullName>
    </recommendedName>
</protein>
<evidence type="ECO:0000256" key="2">
    <source>
        <dbReference type="ARBA" id="ARBA00022837"/>
    </source>
</evidence>
<dbReference type="GO" id="GO:0019722">
    <property type="term" value="P:calcium-mediated signaling"/>
    <property type="evidence" value="ECO:0007669"/>
    <property type="project" value="InterPro"/>
</dbReference>
<dbReference type="PROSITE" id="PS50222">
    <property type="entry name" value="EF_HAND_2"/>
    <property type="match status" value="3"/>
</dbReference>
<dbReference type="AlphaFoldDB" id="A0AAV2YIX2"/>
<evidence type="ECO:0000313" key="4">
    <source>
        <dbReference type="EMBL" id="DAZ92669.1"/>
    </source>
</evidence>
<dbReference type="SMART" id="SM00054">
    <property type="entry name" value="EFh"/>
    <property type="match status" value="3"/>
</dbReference>
<organism evidence="4 5">
    <name type="scientific">Lagenidium giganteum</name>
    <dbReference type="NCBI Taxonomy" id="4803"/>
    <lineage>
        <taxon>Eukaryota</taxon>
        <taxon>Sar</taxon>
        <taxon>Stramenopiles</taxon>
        <taxon>Oomycota</taxon>
        <taxon>Peronosporomycetes</taxon>
        <taxon>Pythiales</taxon>
        <taxon>Pythiaceae</taxon>
    </lineage>
</organism>
<dbReference type="Pfam" id="PF00036">
    <property type="entry name" value="EF-hand_1"/>
    <property type="match status" value="1"/>
</dbReference>
<dbReference type="PRINTS" id="PR00450">
    <property type="entry name" value="RECOVERIN"/>
</dbReference>
<keyword evidence="5" id="KW-1185">Reference proteome</keyword>
<dbReference type="InterPro" id="IPR011992">
    <property type="entry name" value="EF-hand-dom_pair"/>
</dbReference>
<dbReference type="Proteomes" id="UP001146120">
    <property type="component" value="Unassembled WGS sequence"/>
</dbReference>
<dbReference type="InterPro" id="IPR002048">
    <property type="entry name" value="EF_hand_dom"/>
</dbReference>
<gene>
    <name evidence="4" type="ORF">N0F65_000439</name>
</gene>
<dbReference type="EMBL" id="DAKRPA010000402">
    <property type="protein sequence ID" value="DAZ92669.1"/>
    <property type="molecule type" value="Genomic_DNA"/>
</dbReference>
<feature type="domain" description="EF-hand" evidence="3">
    <location>
        <begin position="164"/>
        <end position="199"/>
    </location>
</feature>
<evidence type="ECO:0000256" key="1">
    <source>
        <dbReference type="ARBA" id="ARBA00022737"/>
    </source>
</evidence>
<reference evidence="4" key="1">
    <citation type="submission" date="2022-11" db="EMBL/GenBank/DDBJ databases">
        <authorList>
            <person name="Morgan W.R."/>
            <person name="Tartar A."/>
        </authorList>
    </citation>
    <scope>NUCLEOTIDE SEQUENCE</scope>
    <source>
        <strain evidence="4">ARSEF 373</strain>
    </source>
</reference>
<evidence type="ECO:0000259" key="3">
    <source>
        <dbReference type="PROSITE" id="PS50222"/>
    </source>
</evidence>
<feature type="domain" description="EF-hand" evidence="3">
    <location>
        <begin position="120"/>
        <end position="155"/>
    </location>
</feature>
<dbReference type="PROSITE" id="PS00018">
    <property type="entry name" value="EF_HAND_1"/>
    <property type="match status" value="1"/>
</dbReference>
<dbReference type="SUPFAM" id="SSF47473">
    <property type="entry name" value="EF-hand"/>
    <property type="match status" value="1"/>
</dbReference>
<dbReference type="InterPro" id="IPR045198">
    <property type="entry name" value="CNBL1-10"/>
</dbReference>
<dbReference type="GO" id="GO:0019900">
    <property type="term" value="F:kinase binding"/>
    <property type="evidence" value="ECO:0007669"/>
    <property type="project" value="InterPro"/>
</dbReference>
<name>A0AAV2YIX2_9STRA</name>
<comment type="caution">
    <text evidence="4">The sequence shown here is derived from an EMBL/GenBank/DDBJ whole genome shotgun (WGS) entry which is preliminary data.</text>
</comment>
<dbReference type="Pfam" id="PF13499">
    <property type="entry name" value="EF-hand_7"/>
    <property type="match status" value="1"/>
</dbReference>
<proteinExistence type="predicted"/>
<keyword evidence="1" id="KW-0677">Repeat</keyword>
<dbReference type="PANTHER" id="PTHR23056:SF110">
    <property type="entry name" value="CALMODULIN"/>
    <property type="match status" value="1"/>
</dbReference>
<feature type="domain" description="EF-hand" evidence="3">
    <location>
        <begin position="83"/>
        <end position="118"/>
    </location>
</feature>
<dbReference type="GO" id="GO:0005509">
    <property type="term" value="F:calcium ion binding"/>
    <property type="evidence" value="ECO:0007669"/>
    <property type="project" value="InterPro"/>
</dbReference>
<dbReference type="Gene3D" id="1.10.238.10">
    <property type="entry name" value="EF-hand"/>
    <property type="match status" value="1"/>
</dbReference>
<dbReference type="InterPro" id="IPR018247">
    <property type="entry name" value="EF_Hand_1_Ca_BS"/>
</dbReference>
<reference evidence="4" key="2">
    <citation type="journal article" date="2023" name="Microbiol Resour">
        <title>Decontamination and Annotation of the Draft Genome Sequence of the Oomycete Lagenidium giganteum ARSEF 373.</title>
        <authorList>
            <person name="Morgan W.R."/>
            <person name="Tartar A."/>
        </authorList>
    </citation>
    <scope>NUCLEOTIDE SEQUENCE</scope>
    <source>
        <strain evidence="4">ARSEF 373</strain>
    </source>
</reference>
<evidence type="ECO:0000313" key="5">
    <source>
        <dbReference type="Proteomes" id="UP001146120"/>
    </source>
</evidence>